<organism evidence="2">
    <name type="scientific">Gaeumannomyces tritici (strain R3-111a-1)</name>
    <name type="common">Wheat and barley take-all root rot fungus</name>
    <name type="synonym">Gaeumannomyces graminis var. tritici</name>
    <dbReference type="NCBI Taxonomy" id="644352"/>
    <lineage>
        <taxon>Eukaryota</taxon>
        <taxon>Fungi</taxon>
        <taxon>Dikarya</taxon>
        <taxon>Ascomycota</taxon>
        <taxon>Pezizomycotina</taxon>
        <taxon>Sordariomycetes</taxon>
        <taxon>Sordariomycetidae</taxon>
        <taxon>Magnaporthales</taxon>
        <taxon>Magnaporthaceae</taxon>
        <taxon>Gaeumannomyces</taxon>
    </lineage>
</organism>
<keyword evidence="4" id="KW-1185">Reference proteome</keyword>
<evidence type="ECO:0000313" key="4">
    <source>
        <dbReference type="Proteomes" id="UP000006039"/>
    </source>
</evidence>
<dbReference type="EMBL" id="GL385396">
    <property type="protein sequence ID" value="EJT78267.1"/>
    <property type="molecule type" value="Genomic_DNA"/>
</dbReference>
<reference evidence="4" key="1">
    <citation type="submission" date="2010-07" db="EMBL/GenBank/DDBJ databases">
        <title>The genome sequence of Gaeumannomyces graminis var. tritici strain R3-111a-1.</title>
        <authorList>
            <consortium name="The Broad Institute Genome Sequencing Platform"/>
            <person name="Ma L.-J."/>
            <person name="Dead R."/>
            <person name="Young S."/>
            <person name="Zeng Q."/>
            <person name="Koehrsen M."/>
            <person name="Alvarado L."/>
            <person name="Berlin A."/>
            <person name="Chapman S.B."/>
            <person name="Chen Z."/>
            <person name="Freedman E."/>
            <person name="Gellesch M."/>
            <person name="Goldberg J."/>
            <person name="Griggs A."/>
            <person name="Gujja S."/>
            <person name="Heilman E.R."/>
            <person name="Heiman D."/>
            <person name="Hepburn T."/>
            <person name="Howarth C."/>
            <person name="Jen D."/>
            <person name="Larson L."/>
            <person name="Mehta T."/>
            <person name="Neiman D."/>
            <person name="Pearson M."/>
            <person name="Roberts A."/>
            <person name="Saif S."/>
            <person name="Shea T."/>
            <person name="Shenoy N."/>
            <person name="Sisk P."/>
            <person name="Stolte C."/>
            <person name="Sykes S."/>
            <person name="Walk T."/>
            <person name="White J."/>
            <person name="Yandava C."/>
            <person name="Haas B."/>
            <person name="Nusbaum C."/>
            <person name="Birren B."/>
        </authorList>
    </citation>
    <scope>NUCLEOTIDE SEQUENCE [LARGE SCALE GENOMIC DNA]</scope>
    <source>
        <strain evidence="4">R3-111a-1</strain>
    </source>
</reference>
<evidence type="ECO:0000313" key="2">
    <source>
        <dbReference type="EMBL" id="EJT78267.1"/>
    </source>
</evidence>
<feature type="compositionally biased region" description="Basic and acidic residues" evidence="1">
    <location>
        <begin position="25"/>
        <end position="49"/>
    </location>
</feature>
<gene>
    <name evidence="3" type="primary">20343827</name>
    <name evidence="2" type="ORF">GGTG_03369</name>
</gene>
<dbReference type="EnsemblFungi" id="EJT78267">
    <property type="protein sequence ID" value="EJT78267"/>
    <property type="gene ID" value="GGTG_03369"/>
</dbReference>
<feature type="compositionally biased region" description="Basic and acidic residues" evidence="1">
    <location>
        <begin position="1"/>
        <end position="10"/>
    </location>
</feature>
<dbReference type="GeneID" id="20343827"/>
<accession>J3NQ11</accession>
<protein>
    <submittedName>
        <fullName evidence="2 3">Uncharacterized protein</fullName>
    </submittedName>
</protein>
<name>J3NQ11_GAET3</name>
<evidence type="ECO:0000313" key="3">
    <source>
        <dbReference type="EnsemblFungi" id="EJT78267"/>
    </source>
</evidence>
<sequence length="88" mass="9224">MTAIEVDHEVRGRRRAGAGGPCGRQEAKLLPDPRRLADEDGDQGAERVGHPIGPTSKPSGVRVLSPVDTGVIMFATAFFASARPGVFG</sequence>
<evidence type="ECO:0000256" key="1">
    <source>
        <dbReference type="SAM" id="MobiDB-lite"/>
    </source>
</evidence>
<reference evidence="3" key="5">
    <citation type="submission" date="2018-04" db="UniProtKB">
        <authorList>
            <consortium name="EnsemblFungi"/>
        </authorList>
    </citation>
    <scope>IDENTIFICATION</scope>
    <source>
        <strain evidence="3">R3-111a-1</strain>
    </source>
</reference>
<dbReference type="RefSeq" id="XP_009219412.1">
    <property type="nucleotide sequence ID" value="XM_009221148.1"/>
</dbReference>
<dbReference type="VEuPathDB" id="FungiDB:GGTG_03369"/>
<proteinExistence type="predicted"/>
<dbReference type="AlphaFoldDB" id="J3NQ11"/>
<dbReference type="HOGENOM" id="CLU_2469203_0_0_1"/>
<reference evidence="2" key="3">
    <citation type="submission" date="2010-09" db="EMBL/GenBank/DDBJ databases">
        <title>Annotation of Gaeumannomyces graminis var. tritici R3-111a-1.</title>
        <authorList>
            <consortium name="The Broad Institute Genome Sequencing Platform"/>
            <person name="Ma L.-J."/>
            <person name="Dead R."/>
            <person name="Young S.K."/>
            <person name="Zeng Q."/>
            <person name="Gargeya S."/>
            <person name="Fitzgerald M."/>
            <person name="Haas B."/>
            <person name="Abouelleil A."/>
            <person name="Alvarado L."/>
            <person name="Arachchi H.M."/>
            <person name="Berlin A."/>
            <person name="Brown A."/>
            <person name="Chapman S.B."/>
            <person name="Chen Z."/>
            <person name="Dunbar C."/>
            <person name="Freedman E."/>
            <person name="Gearin G."/>
            <person name="Gellesch M."/>
            <person name="Goldberg J."/>
            <person name="Griggs A."/>
            <person name="Gujja S."/>
            <person name="Heiman D."/>
            <person name="Howarth C."/>
            <person name="Larson L."/>
            <person name="Lui A."/>
            <person name="MacDonald P.J.P."/>
            <person name="Mehta T."/>
            <person name="Montmayeur A."/>
            <person name="Murphy C."/>
            <person name="Neiman D."/>
            <person name="Pearson M."/>
            <person name="Priest M."/>
            <person name="Roberts A."/>
            <person name="Saif S."/>
            <person name="Shea T."/>
            <person name="Shenoy N."/>
            <person name="Sisk P."/>
            <person name="Stolte C."/>
            <person name="Sykes S."/>
            <person name="Yandava C."/>
            <person name="Wortman J."/>
            <person name="Nusbaum C."/>
            <person name="Birren B."/>
        </authorList>
    </citation>
    <scope>NUCLEOTIDE SEQUENCE</scope>
    <source>
        <strain evidence="2">R3-111a-1</strain>
    </source>
</reference>
<dbReference type="Proteomes" id="UP000006039">
    <property type="component" value="Unassembled WGS sequence"/>
</dbReference>
<reference evidence="2" key="2">
    <citation type="submission" date="2010-07" db="EMBL/GenBank/DDBJ databases">
        <authorList>
            <consortium name="The Broad Institute Genome Sequencing Platform"/>
            <consortium name="Broad Institute Genome Sequencing Center for Infectious Disease"/>
            <person name="Ma L.-J."/>
            <person name="Dead R."/>
            <person name="Young S."/>
            <person name="Zeng Q."/>
            <person name="Koehrsen M."/>
            <person name="Alvarado L."/>
            <person name="Berlin A."/>
            <person name="Chapman S.B."/>
            <person name="Chen Z."/>
            <person name="Freedman E."/>
            <person name="Gellesch M."/>
            <person name="Goldberg J."/>
            <person name="Griggs A."/>
            <person name="Gujja S."/>
            <person name="Heilman E.R."/>
            <person name="Heiman D."/>
            <person name="Hepburn T."/>
            <person name="Howarth C."/>
            <person name="Jen D."/>
            <person name="Larson L."/>
            <person name="Mehta T."/>
            <person name="Neiman D."/>
            <person name="Pearson M."/>
            <person name="Roberts A."/>
            <person name="Saif S."/>
            <person name="Shea T."/>
            <person name="Shenoy N."/>
            <person name="Sisk P."/>
            <person name="Stolte C."/>
            <person name="Sykes S."/>
            <person name="Walk T."/>
            <person name="White J."/>
            <person name="Yandava C."/>
            <person name="Haas B."/>
            <person name="Nusbaum C."/>
            <person name="Birren B."/>
        </authorList>
    </citation>
    <scope>NUCLEOTIDE SEQUENCE</scope>
    <source>
        <strain evidence="2">R3-111a-1</strain>
    </source>
</reference>
<reference evidence="3" key="4">
    <citation type="journal article" date="2015" name="G3 (Bethesda)">
        <title>Genome sequences of three phytopathogenic species of the Magnaporthaceae family of fungi.</title>
        <authorList>
            <person name="Okagaki L.H."/>
            <person name="Nunes C.C."/>
            <person name="Sailsbery J."/>
            <person name="Clay B."/>
            <person name="Brown D."/>
            <person name="John T."/>
            <person name="Oh Y."/>
            <person name="Young N."/>
            <person name="Fitzgerald M."/>
            <person name="Haas B.J."/>
            <person name="Zeng Q."/>
            <person name="Young S."/>
            <person name="Adiconis X."/>
            <person name="Fan L."/>
            <person name="Levin J.Z."/>
            <person name="Mitchell T.K."/>
            <person name="Okubara P.A."/>
            <person name="Farman M.L."/>
            <person name="Kohn L.M."/>
            <person name="Birren B."/>
            <person name="Ma L.-J."/>
            <person name="Dean R.A."/>
        </authorList>
    </citation>
    <scope>NUCLEOTIDE SEQUENCE</scope>
    <source>
        <strain evidence="3">R3-111a-1</strain>
    </source>
</reference>
<feature type="region of interest" description="Disordered" evidence="1">
    <location>
        <begin position="1"/>
        <end position="61"/>
    </location>
</feature>